<proteinExistence type="predicted"/>
<dbReference type="Proteomes" id="UP000215137">
    <property type="component" value="Chromosome"/>
</dbReference>
<dbReference type="SUPFAM" id="SSF48452">
    <property type="entry name" value="TPR-like"/>
    <property type="match status" value="1"/>
</dbReference>
<dbReference type="RefSeq" id="WP_095372366.1">
    <property type="nucleotide sequence ID" value="NZ_CP022983.1"/>
</dbReference>
<organism evidence="1 2">
    <name type="scientific">Cytobacillus kochii</name>
    <dbReference type="NCBI Taxonomy" id="859143"/>
    <lineage>
        <taxon>Bacteria</taxon>
        <taxon>Bacillati</taxon>
        <taxon>Bacillota</taxon>
        <taxon>Bacilli</taxon>
        <taxon>Bacillales</taxon>
        <taxon>Bacillaceae</taxon>
        <taxon>Cytobacillus</taxon>
    </lineage>
</organism>
<dbReference type="Gene3D" id="1.25.40.10">
    <property type="entry name" value="Tetratricopeptide repeat domain"/>
    <property type="match status" value="1"/>
</dbReference>
<dbReference type="EMBL" id="CP022983">
    <property type="protein sequence ID" value="ASV68799.1"/>
    <property type="molecule type" value="Genomic_DNA"/>
</dbReference>
<dbReference type="InterPro" id="IPR011990">
    <property type="entry name" value="TPR-like_helical_dom_sf"/>
</dbReference>
<gene>
    <name evidence="1" type="ORF">CKF48_16805</name>
</gene>
<accession>A0A248TKZ4</accession>
<reference evidence="1 2" key="1">
    <citation type="submission" date="2017-08" db="EMBL/GenBank/DDBJ databases">
        <title>Complete Genome Sequence of Bacillus kochii Oregon-R-modENCODE STRAIN BDGP4, isolated from Drosophila melanogaster gut.</title>
        <authorList>
            <person name="Wan K.H."/>
            <person name="Yu C."/>
            <person name="Park S."/>
            <person name="Hammonds A.S."/>
            <person name="Booth B.W."/>
            <person name="Celniker S.E."/>
        </authorList>
    </citation>
    <scope>NUCLEOTIDE SEQUENCE [LARGE SCALE GENOMIC DNA]</scope>
    <source>
        <strain evidence="1 2">BDGP4</strain>
    </source>
</reference>
<protein>
    <recommendedName>
        <fullName evidence="3">Hydrolase</fullName>
    </recommendedName>
</protein>
<evidence type="ECO:0000313" key="2">
    <source>
        <dbReference type="Proteomes" id="UP000215137"/>
    </source>
</evidence>
<dbReference type="AlphaFoldDB" id="A0A248TKZ4"/>
<name>A0A248TKZ4_9BACI</name>
<dbReference type="OrthoDB" id="2364593at2"/>
<evidence type="ECO:0008006" key="3">
    <source>
        <dbReference type="Google" id="ProtNLM"/>
    </source>
</evidence>
<sequence length="338" mass="39942">MTKHNRDDKKNKVIPFPFLDRRLLEKGLEALHRREFQEAVDFLTEASELNDKDEDIQTGLVLAFFESGQLQHAQKQAEYMLHNGIGDYLQVVDMYLMILVQLHRYDEIVTTIEYLFEENKVPHEKFEHFSRLLEFSRRMAEADIKSSEVEDGSENHLQLFEIKDQQEQMMLAKELAEKNIVHNVKEILSYIRSEEGHPFFKTLLLDVLKQHLYNKEVIVEKMGNIKSFVPAHLPDFEHFLQRIEMLKVLEEKMEQDDPILLEHAASLVNRHLFLMYPIELEPFSIETWSAAYHTLAIDYLGMDLAVDEMLEKYCVEEEDYHAAITYIEAIEEFSYPKI</sequence>
<dbReference type="KEGG" id="bko:CKF48_16805"/>
<evidence type="ECO:0000313" key="1">
    <source>
        <dbReference type="EMBL" id="ASV68799.1"/>
    </source>
</evidence>
<keyword evidence="2" id="KW-1185">Reference proteome</keyword>